<keyword evidence="2" id="KW-0560">Oxidoreductase</keyword>
<gene>
    <name evidence="4 6" type="ORF">BDZ99DRAFT_439567</name>
</gene>
<dbReference type="GO" id="GO:0016491">
    <property type="term" value="F:oxidoreductase activity"/>
    <property type="evidence" value="ECO:0007669"/>
    <property type="project" value="UniProtKB-KW"/>
</dbReference>
<name>A0A6A6YWR1_9PEZI</name>
<evidence type="ECO:0000256" key="2">
    <source>
        <dbReference type="RuleBase" id="RU003682"/>
    </source>
</evidence>
<dbReference type="Proteomes" id="UP000504636">
    <property type="component" value="Unplaced"/>
</dbReference>
<reference evidence="6" key="3">
    <citation type="submission" date="2025-04" db="UniProtKB">
        <authorList>
            <consortium name="RefSeq"/>
        </authorList>
    </citation>
    <scope>IDENTIFICATION</scope>
    <source>
        <strain evidence="6">CBS 304.34</strain>
    </source>
</reference>
<dbReference type="Pfam" id="PF03171">
    <property type="entry name" value="2OG-FeII_Oxy"/>
    <property type="match status" value="1"/>
</dbReference>
<organism evidence="4">
    <name type="scientific">Mytilinidion resinicola</name>
    <dbReference type="NCBI Taxonomy" id="574789"/>
    <lineage>
        <taxon>Eukaryota</taxon>
        <taxon>Fungi</taxon>
        <taxon>Dikarya</taxon>
        <taxon>Ascomycota</taxon>
        <taxon>Pezizomycotina</taxon>
        <taxon>Dothideomycetes</taxon>
        <taxon>Pleosporomycetidae</taxon>
        <taxon>Mytilinidiales</taxon>
        <taxon>Mytilinidiaceae</taxon>
        <taxon>Mytilinidion</taxon>
    </lineage>
</organism>
<evidence type="ECO:0000313" key="4">
    <source>
        <dbReference type="EMBL" id="KAF2812434.1"/>
    </source>
</evidence>
<dbReference type="SUPFAM" id="SSF51197">
    <property type="entry name" value="Clavaminate synthase-like"/>
    <property type="match status" value="1"/>
</dbReference>
<dbReference type="InterPro" id="IPR044861">
    <property type="entry name" value="IPNS-like_FE2OG_OXY"/>
</dbReference>
<keyword evidence="5" id="KW-1185">Reference proteome</keyword>
<keyword evidence="2" id="KW-0479">Metal-binding</keyword>
<evidence type="ECO:0000313" key="6">
    <source>
        <dbReference type="RefSeq" id="XP_033579398.1"/>
    </source>
</evidence>
<dbReference type="GO" id="GO:0044283">
    <property type="term" value="P:small molecule biosynthetic process"/>
    <property type="evidence" value="ECO:0007669"/>
    <property type="project" value="UniProtKB-ARBA"/>
</dbReference>
<dbReference type="InterPro" id="IPR005123">
    <property type="entry name" value="Oxoglu/Fe-dep_dioxygenase_dom"/>
</dbReference>
<dbReference type="AlphaFoldDB" id="A0A6A6YWR1"/>
<protein>
    <submittedName>
        <fullName evidence="4 6">Clavaminate synthase-like protein</fullName>
    </submittedName>
</protein>
<sequence length="356" mass="40045">MAVDDEFPFPVVSFQPILTGGEEEKAKVALQLYDAFHTYGWVYLKEFGISAEEIDEMFGYSKRFFDRPEEEKLKDKVVSAAYCQGYTANGAESSDTKGGRSHKECYEHRRFNNDLCPAAGGEDGFREFADSFYQKCFTLATEVLRALCIVLGIAPTYWDDKLAAADPQLRFLRYMSIPKTTLEKEGNYRIEPHTDYGLCTLLFQDEVGGLEVDRFHDGKFAPATPLRGTCIINVADLLQRLSNDKLRSTRHRVMMPLMEPRADGMLPARYSTAFFVHPDPATMIVPIVKEGETTPYEPVNAGEWRTMITSRDYGYALPDSKDMDVKIVAASKGEDYMNVRLEAKSGAVSKTAEVAT</sequence>
<accession>A0A6A6YWR1</accession>
<dbReference type="Gene3D" id="2.60.120.330">
    <property type="entry name" value="B-lactam Antibiotic, Isopenicillin N Synthase, Chain"/>
    <property type="match status" value="1"/>
</dbReference>
<proteinExistence type="inferred from homology"/>
<reference evidence="4 6" key="1">
    <citation type="journal article" date="2020" name="Stud. Mycol.">
        <title>101 Dothideomycetes genomes: a test case for predicting lifestyles and emergence of pathogens.</title>
        <authorList>
            <person name="Haridas S."/>
            <person name="Albert R."/>
            <person name="Binder M."/>
            <person name="Bloem J."/>
            <person name="Labutti K."/>
            <person name="Salamov A."/>
            <person name="Andreopoulos B."/>
            <person name="Baker S."/>
            <person name="Barry K."/>
            <person name="Bills G."/>
            <person name="Bluhm B."/>
            <person name="Cannon C."/>
            <person name="Castanera R."/>
            <person name="Culley D."/>
            <person name="Daum C."/>
            <person name="Ezra D."/>
            <person name="Gonzalez J."/>
            <person name="Henrissat B."/>
            <person name="Kuo A."/>
            <person name="Liang C."/>
            <person name="Lipzen A."/>
            <person name="Lutzoni F."/>
            <person name="Magnuson J."/>
            <person name="Mondo S."/>
            <person name="Nolan M."/>
            <person name="Ohm R."/>
            <person name="Pangilinan J."/>
            <person name="Park H.-J."/>
            <person name="Ramirez L."/>
            <person name="Alfaro M."/>
            <person name="Sun H."/>
            <person name="Tritt A."/>
            <person name="Yoshinaga Y."/>
            <person name="Zwiers L.-H."/>
            <person name="Turgeon B."/>
            <person name="Goodwin S."/>
            <person name="Spatafora J."/>
            <person name="Crous P."/>
            <person name="Grigoriev I."/>
        </authorList>
    </citation>
    <scope>NUCLEOTIDE SEQUENCE</scope>
    <source>
        <strain evidence="4 6">CBS 304.34</strain>
    </source>
</reference>
<dbReference type="GeneID" id="54458554"/>
<dbReference type="RefSeq" id="XP_033579398.1">
    <property type="nucleotide sequence ID" value="XM_033717661.1"/>
</dbReference>
<dbReference type="GO" id="GO:0046872">
    <property type="term" value="F:metal ion binding"/>
    <property type="evidence" value="ECO:0007669"/>
    <property type="project" value="UniProtKB-KW"/>
</dbReference>
<keyword evidence="2" id="KW-0408">Iron</keyword>
<dbReference type="EMBL" id="MU003697">
    <property type="protein sequence ID" value="KAF2812434.1"/>
    <property type="molecule type" value="Genomic_DNA"/>
</dbReference>
<dbReference type="InterPro" id="IPR050231">
    <property type="entry name" value="Iron_ascorbate_oxido_reductase"/>
</dbReference>
<dbReference type="OrthoDB" id="288590at2759"/>
<dbReference type="PANTHER" id="PTHR47990">
    <property type="entry name" value="2-OXOGLUTARATE (2OG) AND FE(II)-DEPENDENT OXYGENASE SUPERFAMILY PROTEIN-RELATED"/>
    <property type="match status" value="1"/>
</dbReference>
<evidence type="ECO:0000256" key="1">
    <source>
        <dbReference type="ARBA" id="ARBA00008056"/>
    </source>
</evidence>
<feature type="domain" description="Fe2OG dioxygenase" evidence="3">
    <location>
        <begin position="164"/>
        <end position="278"/>
    </location>
</feature>
<evidence type="ECO:0000313" key="5">
    <source>
        <dbReference type="Proteomes" id="UP000504636"/>
    </source>
</evidence>
<reference evidence="6" key="2">
    <citation type="submission" date="2020-04" db="EMBL/GenBank/DDBJ databases">
        <authorList>
            <consortium name="NCBI Genome Project"/>
        </authorList>
    </citation>
    <scope>NUCLEOTIDE SEQUENCE</scope>
    <source>
        <strain evidence="6">CBS 304.34</strain>
    </source>
</reference>
<dbReference type="InterPro" id="IPR026992">
    <property type="entry name" value="DIOX_N"/>
</dbReference>
<dbReference type="PROSITE" id="PS51471">
    <property type="entry name" value="FE2OG_OXY"/>
    <property type="match status" value="1"/>
</dbReference>
<dbReference type="Pfam" id="PF14226">
    <property type="entry name" value="DIOX_N"/>
    <property type="match status" value="1"/>
</dbReference>
<dbReference type="InterPro" id="IPR027443">
    <property type="entry name" value="IPNS-like_sf"/>
</dbReference>
<evidence type="ECO:0000259" key="3">
    <source>
        <dbReference type="PROSITE" id="PS51471"/>
    </source>
</evidence>
<comment type="similarity">
    <text evidence="1 2">Belongs to the iron/ascorbate-dependent oxidoreductase family.</text>
</comment>